<dbReference type="GO" id="GO:0034039">
    <property type="term" value="F:8-oxo-7,8-dihydroguanine DNA N-glycosylase activity"/>
    <property type="evidence" value="ECO:0007669"/>
    <property type="project" value="TreeGrafter"/>
</dbReference>
<dbReference type="SMART" id="SM00478">
    <property type="entry name" value="ENDO3c"/>
    <property type="match status" value="1"/>
</dbReference>
<dbReference type="GO" id="GO:0046872">
    <property type="term" value="F:metal ion binding"/>
    <property type="evidence" value="ECO:0007669"/>
    <property type="project" value="UniProtKB-UniRule"/>
</dbReference>
<evidence type="ECO:0000256" key="13">
    <source>
        <dbReference type="ARBA" id="ARBA00023295"/>
    </source>
</evidence>
<dbReference type="GO" id="GO:0032357">
    <property type="term" value="F:oxidized purine DNA binding"/>
    <property type="evidence" value="ECO:0007669"/>
    <property type="project" value="TreeGrafter"/>
</dbReference>
<comment type="function">
    <text evidence="2">Adenine glycosylase active on G-A mispairs. MutY also corrects error-prone DNA synthesis past GO lesions which are due to the oxidatively damaged form of guanine: 7,8-dihydro-8-oxoguanine (8-oxo-dGTP).</text>
</comment>
<dbReference type="Gene3D" id="1.10.340.30">
    <property type="entry name" value="Hypothetical protein, domain 2"/>
    <property type="match status" value="1"/>
</dbReference>
<name>A0A1G6HDR9_9BACT</name>
<evidence type="ECO:0000256" key="2">
    <source>
        <dbReference type="ARBA" id="ARBA00002933"/>
    </source>
</evidence>
<evidence type="ECO:0000256" key="10">
    <source>
        <dbReference type="ARBA" id="ARBA00023004"/>
    </source>
</evidence>
<keyword evidence="11" id="KW-0411">Iron-sulfur</keyword>
<evidence type="ECO:0000259" key="15">
    <source>
        <dbReference type="SMART" id="SM00478"/>
    </source>
</evidence>
<dbReference type="Proteomes" id="UP000199452">
    <property type="component" value="Unassembled WGS sequence"/>
</dbReference>
<dbReference type="GO" id="GO:0035485">
    <property type="term" value="F:adenine/guanine mispair binding"/>
    <property type="evidence" value="ECO:0007669"/>
    <property type="project" value="TreeGrafter"/>
</dbReference>
<dbReference type="InterPro" id="IPR005760">
    <property type="entry name" value="A/G_AdeGlyc_MutY"/>
</dbReference>
<evidence type="ECO:0000256" key="7">
    <source>
        <dbReference type="ARBA" id="ARBA00022723"/>
    </source>
</evidence>
<accession>A0A1G6HDR9</accession>
<dbReference type="CDD" id="cd00056">
    <property type="entry name" value="ENDO3c"/>
    <property type="match status" value="1"/>
</dbReference>
<keyword evidence="7" id="KW-0479">Metal-binding</keyword>
<evidence type="ECO:0000313" key="16">
    <source>
        <dbReference type="EMBL" id="SDB92075.1"/>
    </source>
</evidence>
<comment type="catalytic activity">
    <reaction evidence="1 14">
        <text>Hydrolyzes free adenine bases from 7,8-dihydro-8-oxoguanine:adenine mismatched double-stranded DNA, leaving an apurinic site.</text>
        <dbReference type="EC" id="3.2.2.31"/>
    </reaction>
</comment>
<keyword evidence="9" id="KW-0378">Hydrolase</keyword>
<dbReference type="Pfam" id="PF00730">
    <property type="entry name" value="HhH-GPD"/>
    <property type="match status" value="1"/>
</dbReference>
<dbReference type="FunFam" id="1.10.340.30:FF:000002">
    <property type="entry name" value="Adenine DNA glycosylase"/>
    <property type="match status" value="1"/>
</dbReference>
<dbReference type="InterPro" id="IPR003265">
    <property type="entry name" value="HhH-GPD_domain"/>
</dbReference>
<comment type="cofactor">
    <cofactor evidence="14">
        <name>[4Fe-4S] cluster</name>
        <dbReference type="ChEBI" id="CHEBI:49883"/>
    </cofactor>
    <text evidence="14">Binds 1 [4Fe-4S] cluster.</text>
</comment>
<dbReference type="AlphaFoldDB" id="A0A1G6HDR9"/>
<keyword evidence="6" id="KW-0004">4Fe-4S</keyword>
<evidence type="ECO:0000256" key="1">
    <source>
        <dbReference type="ARBA" id="ARBA00000843"/>
    </source>
</evidence>
<dbReference type="InterPro" id="IPR015797">
    <property type="entry name" value="NUDIX_hydrolase-like_dom_sf"/>
</dbReference>
<dbReference type="GO" id="GO:0006284">
    <property type="term" value="P:base-excision repair"/>
    <property type="evidence" value="ECO:0007669"/>
    <property type="project" value="UniProtKB-UniRule"/>
</dbReference>
<dbReference type="EC" id="3.2.2.31" evidence="4 14"/>
<evidence type="ECO:0000256" key="9">
    <source>
        <dbReference type="ARBA" id="ARBA00022801"/>
    </source>
</evidence>
<dbReference type="Pfam" id="PF00633">
    <property type="entry name" value="HHH"/>
    <property type="match status" value="1"/>
</dbReference>
<dbReference type="InterPro" id="IPR023170">
    <property type="entry name" value="HhH_base_excis_C"/>
</dbReference>
<dbReference type="InterPro" id="IPR004035">
    <property type="entry name" value="Endouclease-III_FeS-bd_BS"/>
</dbReference>
<evidence type="ECO:0000313" key="17">
    <source>
        <dbReference type="Proteomes" id="UP000199452"/>
    </source>
</evidence>
<evidence type="ECO:0000256" key="4">
    <source>
        <dbReference type="ARBA" id="ARBA00012045"/>
    </source>
</evidence>
<dbReference type="GO" id="GO:0006298">
    <property type="term" value="P:mismatch repair"/>
    <property type="evidence" value="ECO:0007669"/>
    <property type="project" value="TreeGrafter"/>
</dbReference>
<keyword evidence="12" id="KW-0234">DNA repair</keyword>
<comment type="similarity">
    <text evidence="3 14">Belongs to the Nth/MutY family.</text>
</comment>
<keyword evidence="10 14" id="KW-0408">Iron</keyword>
<dbReference type="CDD" id="cd03431">
    <property type="entry name" value="NUDIX_DNA_Glycosylase_C-MutY"/>
    <property type="match status" value="1"/>
</dbReference>
<dbReference type="Gene3D" id="1.10.1670.10">
    <property type="entry name" value="Helix-hairpin-Helix base-excision DNA repair enzymes (C-terminal)"/>
    <property type="match status" value="1"/>
</dbReference>
<dbReference type="STRING" id="1640674.SAMN05216323_100965"/>
<dbReference type="SUPFAM" id="SSF48150">
    <property type="entry name" value="DNA-glycosylase"/>
    <property type="match status" value="1"/>
</dbReference>
<dbReference type="GO" id="GO:0000701">
    <property type="term" value="F:purine-specific mismatch base pair DNA N-glycosylase activity"/>
    <property type="evidence" value="ECO:0007669"/>
    <property type="project" value="UniProtKB-EC"/>
</dbReference>
<dbReference type="InterPro" id="IPR044298">
    <property type="entry name" value="MIG/MutY"/>
</dbReference>
<evidence type="ECO:0000256" key="8">
    <source>
        <dbReference type="ARBA" id="ARBA00022763"/>
    </source>
</evidence>
<keyword evidence="8 14" id="KW-0227">DNA damage</keyword>
<dbReference type="GO" id="GO:0051539">
    <property type="term" value="F:4 iron, 4 sulfur cluster binding"/>
    <property type="evidence" value="ECO:0007669"/>
    <property type="project" value="UniProtKB-UniRule"/>
</dbReference>
<evidence type="ECO:0000256" key="14">
    <source>
        <dbReference type="RuleBase" id="RU365096"/>
    </source>
</evidence>
<dbReference type="PANTHER" id="PTHR42944:SF1">
    <property type="entry name" value="ADENINE DNA GLYCOSYLASE"/>
    <property type="match status" value="1"/>
</dbReference>
<dbReference type="SMART" id="SM00525">
    <property type="entry name" value="FES"/>
    <property type="match status" value="1"/>
</dbReference>
<keyword evidence="17" id="KW-1185">Reference proteome</keyword>
<evidence type="ECO:0000256" key="12">
    <source>
        <dbReference type="ARBA" id="ARBA00023204"/>
    </source>
</evidence>
<protein>
    <recommendedName>
        <fullName evidence="5 14">Adenine DNA glycosylase</fullName>
        <ecNumber evidence="4 14">3.2.2.31</ecNumber>
    </recommendedName>
</protein>
<dbReference type="PANTHER" id="PTHR42944">
    <property type="entry name" value="ADENINE DNA GLYCOSYLASE"/>
    <property type="match status" value="1"/>
</dbReference>
<dbReference type="NCBIfam" id="TIGR01084">
    <property type="entry name" value="mutY"/>
    <property type="match status" value="1"/>
</dbReference>
<dbReference type="SUPFAM" id="SSF55811">
    <property type="entry name" value="Nudix"/>
    <property type="match status" value="1"/>
</dbReference>
<proteinExistence type="inferred from homology"/>
<dbReference type="PROSITE" id="PS00764">
    <property type="entry name" value="ENDONUCLEASE_III_1"/>
    <property type="match status" value="1"/>
</dbReference>
<reference evidence="16 17" key="1">
    <citation type="submission" date="2016-09" db="EMBL/GenBank/DDBJ databases">
        <authorList>
            <person name="Capua I."/>
            <person name="De Benedictis P."/>
            <person name="Joannis T."/>
            <person name="Lombin L.H."/>
            <person name="Cattoli G."/>
        </authorList>
    </citation>
    <scope>NUCLEOTIDE SEQUENCE [LARGE SCALE GENOMIC DNA]</scope>
    <source>
        <strain evidence="16 17">A7P-90m</strain>
    </source>
</reference>
<evidence type="ECO:0000256" key="3">
    <source>
        <dbReference type="ARBA" id="ARBA00008343"/>
    </source>
</evidence>
<organism evidence="16 17">
    <name type="scientific">Williamwhitmania taraxaci</name>
    <dbReference type="NCBI Taxonomy" id="1640674"/>
    <lineage>
        <taxon>Bacteria</taxon>
        <taxon>Pseudomonadati</taxon>
        <taxon>Bacteroidota</taxon>
        <taxon>Bacteroidia</taxon>
        <taxon>Bacteroidales</taxon>
        <taxon>Williamwhitmaniaceae</taxon>
        <taxon>Williamwhitmania</taxon>
    </lineage>
</organism>
<feature type="domain" description="HhH-GPD" evidence="15">
    <location>
        <begin position="40"/>
        <end position="191"/>
    </location>
</feature>
<dbReference type="InterPro" id="IPR000445">
    <property type="entry name" value="HhH_motif"/>
</dbReference>
<gene>
    <name evidence="16" type="ORF">SAMN05216323_100965</name>
</gene>
<evidence type="ECO:0000256" key="5">
    <source>
        <dbReference type="ARBA" id="ARBA00022023"/>
    </source>
</evidence>
<dbReference type="InterPro" id="IPR003651">
    <property type="entry name" value="Endonuclease3_FeS-loop_motif"/>
</dbReference>
<dbReference type="EMBL" id="FMYP01000009">
    <property type="protein sequence ID" value="SDB92075.1"/>
    <property type="molecule type" value="Genomic_DNA"/>
</dbReference>
<sequence>MFFCLMKFSNALIEWYHPNKRDLPWRDTKNPYFIWISEIILQQTRVQQGLGYYMRFIEAFPTIESLANAPLEKVLKCWQGLGYYTRARNIHLTAKFVVDEYNGVLPNTYAGLLKLRGIGDYTAAAIASFAFDEPVAAIDGNVYRIYARVFGIYAPIDKGVGKKIVREIATAEFDLKQPATFNQAIMDLGGQVCLPKNPLCESCPIKAICYAFKCGEVASLPVKALKTKVRDRYFYYILIRYGIFTYISQRKDKDIWHSLFEFPLIESYHALQPEEVMLTSDWVDICGNGRVEVTYISDEQKHLLSHQHLFSRFFIVEVEKPSYLLLRDYTKVLINDMEEFSTPRLIERFLAAEPAAKYFIKGVDF</sequence>
<dbReference type="InterPro" id="IPR029119">
    <property type="entry name" value="MutY_C"/>
</dbReference>
<keyword evidence="13 14" id="KW-0326">Glycosidase</keyword>
<evidence type="ECO:0000256" key="6">
    <source>
        <dbReference type="ARBA" id="ARBA00022485"/>
    </source>
</evidence>
<evidence type="ECO:0000256" key="11">
    <source>
        <dbReference type="ARBA" id="ARBA00023014"/>
    </source>
</evidence>
<dbReference type="InterPro" id="IPR011257">
    <property type="entry name" value="DNA_glycosylase"/>
</dbReference>